<dbReference type="GO" id="GO:0006820">
    <property type="term" value="P:monoatomic anion transport"/>
    <property type="evidence" value="ECO:0007669"/>
    <property type="project" value="TreeGrafter"/>
</dbReference>
<dbReference type="InterPro" id="IPR050382">
    <property type="entry name" value="MFS_Na/Anion_cotransporter"/>
</dbReference>
<comment type="subcellular location">
    <subcellularLocation>
        <location evidence="1">Membrane</location>
        <topology evidence="1">Multi-pass membrane protein</topology>
    </subcellularLocation>
</comment>
<sequence length="310" mass="34945">MSSKVECPKAPPWKDQGYFPKRYVVVILLHLGFLFNYMLRVSINFSIVTMVKGTNTTNETIIDIDVCDFEDLDDSDSQDYEGDFEWSEWTQGLITGSFYWGYMWTNIPGGRLAELYGGRLILGMALASASVFSLLIPIAANTHYILLIAIRVILGLCTGMTYPAGHAIISSWAPPQDSSWLTGLAHIGAEVGTIITFPLCAVLINFWGWQSTFYVPAVLTLIWCCVWFLVVSDAPRNYRWMSEPELDYITKSLGDRKHHKSPPLPLKSILTSMPFWAIVVAGWGDSWGFFTLLTDLPLYMKKILKQDINS</sequence>
<dbReference type="GO" id="GO:0022857">
    <property type="term" value="F:transmembrane transporter activity"/>
    <property type="evidence" value="ECO:0007669"/>
    <property type="project" value="InterPro"/>
</dbReference>
<dbReference type="PROSITE" id="PS50850">
    <property type="entry name" value="MFS"/>
    <property type="match status" value="1"/>
</dbReference>
<feature type="transmembrane region" description="Helical" evidence="5">
    <location>
        <begin position="23"/>
        <end position="43"/>
    </location>
</feature>
<reference evidence="7 8" key="1">
    <citation type="submission" date="2024-05" db="EMBL/GenBank/DDBJ databases">
        <authorList>
            <person name="Wallberg A."/>
        </authorList>
    </citation>
    <scope>NUCLEOTIDE SEQUENCE [LARGE SCALE GENOMIC DNA]</scope>
</reference>
<proteinExistence type="predicted"/>
<keyword evidence="4 5" id="KW-0472">Membrane</keyword>
<dbReference type="PANTHER" id="PTHR11662:SF399">
    <property type="entry name" value="FI19708P1-RELATED"/>
    <property type="match status" value="1"/>
</dbReference>
<feature type="transmembrane region" description="Helical" evidence="5">
    <location>
        <begin position="144"/>
        <end position="162"/>
    </location>
</feature>
<dbReference type="EMBL" id="CAXKWB010007731">
    <property type="protein sequence ID" value="CAL4088151.1"/>
    <property type="molecule type" value="Genomic_DNA"/>
</dbReference>
<evidence type="ECO:0000256" key="5">
    <source>
        <dbReference type="SAM" id="Phobius"/>
    </source>
</evidence>
<dbReference type="InterPro" id="IPR011701">
    <property type="entry name" value="MFS"/>
</dbReference>
<feature type="transmembrane region" description="Helical" evidence="5">
    <location>
        <begin position="264"/>
        <end position="284"/>
    </location>
</feature>
<keyword evidence="2 5" id="KW-0812">Transmembrane</keyword>
<feature type="non-terminal residue" evidence="7">
    <location>
        <position position="310"/>
    </location>
</feature>
<feature type="transmembrane region" description="Helical" evidence="5">
    <location>
        <begin position="183"/>
        <end position="207"/>
    </location>
</feature>
<dbReference type="FunFam" id="1.20.1250.20:FF:000157">
    <property type="entry name" value="Inorganic phosphate cotransporter"/>
    <property type="match status" value="1"/>
</dbReference>
<dbReference type="Pfam" id="PF07690">
    <property type="entry name" value="MFS_1"/>
    <property type="match status" value="1"/>
</dbReference>
<dbReference type="AlphaFoldDB" id="A0AAV2QMI2"/>
<keyword evidence="8" id="KW-1185">Reference proteome</keyword>
<evidence type="ECO:0000256" key="4">
    <source>
        <dbReference type="ARBA" id="ARBA00023136"/>
    </source>
</evidence>
<evidence type="ECO:0000259" key="6">
    <source>
        <dbReference type="PROSITE" id="PS50850"/>
    </source>
</evidence>
<dbReference type="SUPFAM" id="SSF103473">
    <property type="entry name" value="MFS general substrate transporter"/>
    <property type="match status" value="1"/>
</dbReference>
<evidence type="ECO:0000256" key="2">
    <source>
        <dbReference type="ARBA" id="ARBA00022692"/>
    </source>
</evidence>
<dbReference type="InterPro" id="IPR020846">
    <property type="entry name" value="MFS_dom"/>
</dbReference>
<dbReference type="GO" id="GO:0016020">
    <property type="term" value="C:membrane"/>
    <property type="evidence" value="ECO:0007669"/>
    <property type="project" value="UniProtKB-SubCell"/>
</dbReference>
<gene>
    <name evidence="7" type="ORF">MNOR_LOCUS13473</name>
</gene>
<dbReference type="PANTHER" id="PTHR11662">
    <property type="entry name" value="SOLUTE CARRIER FAMILY 17"/>
    <property type="match status" value="1"/>
</dbReference>
<name>A0AAV2QMI2_MEGNR</name>
<feature type="transmembrane region" description="Helical" evidence="5">
    <location>
        <begin position="120"/>
        <end position="138"/>
    </location>
</feature>
<feature type="domain" description="Major facilitator superfamily (MFS) profile" evidence="6">
    <location>
        <begin position="25"/>
        <end position="310"/>
    </location>
</feature>
<dbReference type="Gene3D" id="1.20.1250.20">
    <property type="entry name" value="MFS general substrate transporter like domains"/>
    <property type="match status" value="1"/>
</dbReference>
<evidence type="ECO:0000256" key="3">
    <source>
        <dbReference type="ARBA" id="ARBA00022989"/>
    </source>
</evidence>
<keyword evidence="3 5" id="KW-1133">Transmembrane helix</keyword>
<evidence type="ECO:0000313" key="7">
    <source>
        <dbReference type="EMBL" id="CAL4088151.1"/>
    </source>
</evidence>
<evidence type="ECO:0000256" key="1">
    <source>
        <dbReference type="ARBA" id="ARBA00004141"/>
    </source>
</evidence>
<feature type="transmembrane region" description="Helical" evidence="5">
    <location>
        <begin position="213"/>
        <end position="231"/>
    </location>
</feature>
<protein>
    <recommendedName>
        <fullName evidence="6">Major facilitator superfamily (MFS) profile domain-containing protein</fullName>
    </recommendedName>
</protein>
<dbReference type="InterPro" id="IPR036259">
    <property type="entry name" value="MFS_trans_sf"/>
</dbReference>
<organism evidence="7 8">
    <name type="scientific">Meganyctiphanes norvegica</name>
    <name type="common">Northern krill</name>
    <name type="synonym">Thysanopoda norvegica</name>
    <dbReference type="NCBI Taxonomy" id="48144"/>
    <lineage>
        <taxon>Eukaryota</taxon>
        <taxon>Metazoa</taxon>
        <taxon>Ecdysozoa</taxon>
        <taxon>Arthropoda</taxon>
        <taxon>Crustacea</taxon>
        <taxon>Multicrustacea</taxon>
        <taxon>Malacostraca</taxon>
        <taxon>Eumalacostraca</taxon>
        <taxon>Eucarida</taxon>
        <taxon>Euphausiacea</taxon>
        <taxon>Euphausiidae</taxon>
        <taxon>Meganyctiphanes</taxon>
    </lineage>
</organism>
<comment type="caution">
    <text evidence="7">The sequence shown here is derived from an EMBL/GenBank/DDBJ whole genome shotgun (WGS) entry which is preliminary data.</text>
</comment>
<accession>A0AAV2QMI2</accession>
<dbReference type="Proteomes" id="UP001497623">
    <property type="component" value="Unassembled WGS sequence"/>
</dbReference>
<evidence type="ECO:0000313" key="8">
    <source>
        <dbReference type="Proteomes" id="UP001497623"/>
    </source>
</evidence>